<protein>
    <recommendedName>
        <fullName evidence="3">Glutamyl-tRNA(Gln) amidotransferase subunit F, mitochondrial</fullName>
    </recommendedName>
</protein>
<proteinExistence type="predicted"/>
<dbReference type="AlphaFoldDB" id="A0A8H7U2G2"/>
<organism evidence="1 2">
    <name type="scientific">Rhodonia placenta</name>
    <dbReference type="NCBI Taxonomy" id="104341"/>
    <lineage>
        <taxon>Eukaryota</taxon>
        <taxon>Fungi</taxon>
        <taxon>Dikarya</taxon>
        <taxon>Basidiomycota</taxon>
        <taxon>Agaricomycotina</taxon>
        <taxon>Agaricomycetes</taxon>
        <taxon>Polyporales</taxon>
        <taxon>Adustoporiaceae</taxon>
        <taxon>Rhodonia</taxon>
    </lineage>
</organism>
<sequence length="151" mass="17197">MHAAATRRLPLRCAQWRPITRHIREKSTLHTELVETDACGIPVRPTWSVDELLSSYPKPTIPPSTLKRLHELAALVPPVEGTPEHTKLTREMEGLVRLVEAVKLVDTRTGIELDESIQPNEGSQDHKDQKLFSHSSRVRRELYIVDADKVR</sequence>
<dbReference type="EMBL" id="JADOXO010000069">
    <property type="protein sequence ID" value="KAF9815544.1"/>
    <property type="molecule type" value="Genomic_DNA"/>
</dbReference>
<evidence type="ECO:0000313" key="2">
    <source>
        <dbReference type="Proteomes" id="UP000639403"/>
    </source>
</evidence>
<evidence type="ECO:0008006" key="3">
    <source>
        <dbReference type="Google" id="ProtNLM"/>
    </source>
</evidence>
<evidence type="ECO:0000313" key="1">
    <source>
        <dbReference type="EMBL" id="KAF9815544.1"/>
    </source>
</evidence>
<reference evidence="1" key="1">
    <citation type="submission" date="2020-11" db="EMBL/GenBank/DDBJ databases">
        <authorList>
            <person name="Koelle M."/>
            <person name="Horta M.A.C."/>
            <person name="Nowrousian M."/>
            <person name="Ohm R.A."/>
            <person name="Benz P."/>
            <person name="Pilgard A."/>
        </authorList>
    </citation>
    <scope>NUCLEOTIDE SEQUENCE</scope>
    <source>
        <strain evidence="1">FPRL280</strain>
    </source>
</reference>
<name>A0A8H7U2G2_9APHY</name>
<comment type="caution">
    <text evidence="1">The sequence shown here is derived from an EMBL/GenBank/DDBJ whole genome shotgun (WGS) entry which is preliminary data.</text>
</comment>
<accession>A0A8H7U2G2</accession>
<reference evidence="1" key="2">
    <citation type="journal article" name="Front. Microbiol.">
        <title>Degradative Capacity of Two Strains of Rhodonia placenta: From Phenotype to Genotype.</title>
        <authorList>
            <person name="Kolle M."/>
            <person name="Horta M.A.C."/>
            <person name="Nowrousian M."/>
            <person name="Ohm R.A."/>
            <person name="Benz J.P."/>
            <person name="Pilgard A."/>
        </authorList>
    </citation>
    <scope>NUCLEOTIDE SEQUENCE</scope>
    <source>
        <strain evidence="1">FPRL280</strain>
    </source>
</reference>
<gene>
    <name evidence="1" type="ORF">IEO21_04544</name>
</gene>
<dbReference type="Proteomes" id="UP000639403">
    <property type="component" value="Unassembled WGS sequence"/>
</dbReference>